<gene>
    <name evidence="2" type="ORF">ERS450000_03577</name>
</gene>
<accession>A0A0H5NWS3</accession>
<keyword evidence="1" id="KW-0812">Transmembrane</keyword>
<keyword evidence="1" id="KW-0472">Membrane</keyword>
<keyword evidence="2" id="KW-0614">Plasmid</keyword>
<name>A0A0H5NWS3_NOCFR</name>
<sequence>MRRFEFAVDRGHAHAVNEVLAAMRRRRVLAIATAIAAALITAGLIRLDHPWSYLLAVAFALCAVTALWVALWAPHRFGIERLYAEGELVPAVVSQTRPRALVLLALVDVSGPDAADPRYALVTRKVRELPGHAKRRGERVPAVTVRTDGAPRRVGERRQSVSAMPIAWATRDPAVIDRARAAITEVEWRLLTENLDLAERVRRTAAKRLLLDNRYLPDLGS</sequence>
<organism evidence="2 3">
    <name type="scientific">Nocardia farcinica</name>
    <dbReference type="NCBI Taxonomy" id="37329"/>
    <lineage>
        <taxon>Bacteria</taxon>
        <taxon>Bacillati</taxon>
        <taxon>Actinomycetota</taxon>
        <taxon>Actinomycetes</taxon>
        <taxon>Mycobacteriales</taxon>
        <taxon>Nocardiaceae</taxon>
        <taxon>Nocardia</taxon>
    </lineage>
</organism>
<dbReference type="Pfam" id="PF11580">
    <property type="entry name" value="DUF3239"/>
    <property type="match status" value="1"/>
</dbReference>
<dbReference type="Gene3D" id="2.40.410.10">
    <property type="entry name" value="putative membrane protein from Corynebacterium diphtheriae superfamily"/>
    <property type="match status" value="1"/>
</dbReference>
<dbReference type="KEGG" id="nfr:ERS450000_03577"/>
<dbReference type="Proteomes" id="UP000057820">
    <property type="component" value="Plasmid 2"/>
</dbReference>
<evidence type="ECO:0000313" key="2">
    <source>
        <dbReference type="EMBL" id="CRY79917.1"/>
    </source>
</evidence>
<keyword evidence="1" id="KW-1133">Transmembrane helix</keyword>
<dbReference type="InterPro" id="IPR023124">
    <property type="entry name" value="DUF3239_dom_sf"/>
</dbReference>
<dbReference type="InterPro" id="IPR021632">
    <property type="entry name" value="DUF3239"/>
</dbReference>
<protein>
    <submittedName>
        <fullName evidence="2">Protein of uncharacterized function (DUF3239)</fullName>
    </submittedName>
</protein>
<dbReference type="RefSeq" id="WP_060593606.1">
    <property type="nucleotide sequence ID" value="NZ_CAACYE020000001.1"/>
</dbReference>
<feature type="transmembrane region" description="Helical" evidence="1">
    <location>
        <begin position="28"/>
        <end position="45"/>
    </location>
</feature>
<evidence type="ECO:0000256" key="1">
    <source>
        <dbReference type="SAM" id="Phobius"/>
    </source>
</evidence>
<dbReference type="EMBL" id="LN868939">
    <property type="protein sequence ID" value="CRY79917.1"/>
    <property type="molecule type" value="Genomic_DNA"/>
</dbReference>
<reference evidence="3" key="1">
    <citation type="submission" date="2015-03" db="EMBL/GenBank/DDBJ databases">
        <authorList>
            <consortium name="Pathogen Informatics"/>
        </authorList>
    </citation>
    <scope>NUCLEOTIDE SEQUENCE [LARGE SCALE GENOMIC DNA]</scope>
    <source>
        <strain evidence="3">NCTC11134</strain>
        <plasmid evidence="3">2</plasmid>
    </source>
</reference>
<evidence type="ECO:0000313" key="3">
    <source>
        <dbReference type="Proteomes" id="UP000057820"/>
    </source>
</evidence>
<proteinExistence type="predicted"/>
<dbReference type="AlphaFoldDB" id="A0A0H5NWS3"/>
<feature type="transmembrane region" description="Helical" evidence="1">
    <location>
        <begin position="51"/>
        <end position="73"/>
    </location>
</feature>
<geneLocation type="plasmid" evidence="2">
    <name>2</name>
</geneLocation>